<dbReference type="CDD" id="cd10537">
    <property type="entry name" value="SET_SETD9"/>
    <property type="match status" value="1"/>
</dbReference>
<reference evidence="2 3" key="2">
    <citation type="journal article" date="2008" name="Nature">
        <title>The Phaeodactylum genome reveals the evolutionary history of diatom genomes.</title>
        <authorList>
            <person name="Bowler C."/>
            <person name="Allen A.E."/>
            <person name="Badger J.H."/>
            <person name="Grimwood J."/>
            <person name="Jabbari K."/>
            <person name="Kuo A."/>
            <person name="Maheswari U."/>
            <person name="Martens C."/>
            <person name="Maumus F."/>
            <person name="Otillar R.P."/>
            <person name="Rayko E."/>
            <person name="Salamov A."/>
            <person name="Vandepoele K."/>
            <person name="Beszteri B."/>
            <person name="Gruber A."/>
            <person name="Heijde M."/>
            <person name="Katinka M."/>
            <person name="Mock T."/>
            <person name="Valentin K."/>
            <person name="Verret F."/>
            <person name="Berges J.A."/>
            <person name="Brownlee C."/>
            <person name="Cadoret J.P."/>
            <person name="Chiovitti A."/>
            <person name="Choi C.J."/>
            <person name="Coesel S."/>
            <person name="De Martino A."/>
            <person name="Detter J.C."/>
            <person name="Durkin C."/>
            <person name="Falciatore A."/>
            <person name="Fournet J."/>
            <person name="Haruta M."/>
            <person name="Huysman M.J."/>
            <person name="Jenkins B.D."/>
            <person name="Jiroutova K."/>
            <person name="Jorgensen R.E."/>
            <person name="Joubert Y."/>
            <person name="Kaplan A."/>
            <person name="Kroger N."/>
            <person name="Kroth P.G."/>
            <person name="La Roche J."/>
            <person name="Lindquist E."/>
            <person name="Lommer M."/>
            <person name="Martin-Jezequel V."/>
            <person name="Lopez P.J."/>
            <person name="Lucas S."/>
            <person name="Mangogna M."/>
            <person name="McGinnis K."/>
            <person name="Medlin L.K."/>
            <person name="Montsant A."/>
            <person name="Oudot-Le Secq M.P."/>
            <person name="Napoli C."/>
            <person name="Obornik M."/>
            <person name="Parker M.S."/>
            <person name="Petit J.L."/>
            <person name="Porcel B.M."/>
            <person name="Poulsen N."/>
            <person name="Robison M."/>
            <person name="Rychlewski L."/>
            <person name="Rynearson T.A."/>
            <person name="Schmutz J."/>
            <person name="Shapiro H."/>
            <person name="Siaut M."/>
            <person name="Stanley M."/>
            <person name="Sussman M.R."/>
            <person name="Taylor A.R."/>
            <person name="Vardi A."/>
            <person name="von Dassow P."/>
            <person name="Vyverman W."/>
            <person name="Willis A."/>
            <person name="Wyrwicz L.S."/>
            <person name="Rokhsar D.S."/>
            <person name="Weissenbach J."/>
            <person name="Armbrust E.V."/>
            <person name="Green B.R."/>
            <person name="Van de Peer Y."/>
            <person name="Grigoriev I.V."/>
        </authorList>
    </citation>
    <scope>NUCLEOTIDE SEQUENCE [LARGE SCALE GENOMIC DNA]</scope>
    <source>
        <strain evidence="2 3">CCMP1335</strain>
    </source>
</reference>
<dbReference type="PaxDb" id="35128-Thaps3190"/>
<organism evidence="2 3">
    <name type="scientific">Thalassiosira pseudonana</name>
    <name type="common">Marine diatom</name>
    <name type="synonym">Cyclotella nana</name>
    <dbReference type="NCBI Taxonomy" id="35128"/>
    <lineage>
        <taxon>Eukaryota</taxon>
        <taxon>Sar</taxon>
        <taxon>Stramenopiles</taxon>
        <taxon>Ochrophyta</taxon>
        <taxon>Bacillariophyta</taxon>
        <taxon>Coscinodiscophyceae</taxon>
        <taxon>Thalassiosirophycidae</taxon>
        <taxon>Thalassiosirales</taxon>
        <taxon>Thalassiosiraceae</taxon>
        <taxon>Thalassiosira</taxon>
    </lineage>
</organism>
<dbReference type="Proteomes" id="UP000001449">
    <property type="component" value="Chromosome 3"/>
</dbReference>
<dbReference type="OMA" id="EKVVMHG"/>
<evidence type="ECO:0008006" key="4">
    <source>
        <dbReference type="Google" id="ProtNLM"/>
    </source>
</evidence>
<dbReference type="InterPro" id="IPR046341">
    <property type="entry name" value="SET_dom_sf"/>
</dbReference>
<gene>
    <name evidence="2" type="ORF">THAPSDRAFT_3190</name>
</gene>
<sequence length="598" mass="68224">MNYSSIAYRRAVLQRAKTASALLHRPVTPTTASWWRSSCCTIHSIAAPSITTYPTSNPSCINFNNVKTPIIRYVSSSPLSSTPSTSDDGGKSTTSVPTKKEPGIVKRVKRMIQTIFGSNDETPRGIQERKDMYWIVLAVEHRKLRMELQQNRRQDRVVGRDSDATTSSNISDNEWLPESKEEIADLVSKAASDLDDQSDIDDMSLRNLRIEIQKLLEGQVLELLIAACNVEERMKARGDSSILIDDENDYGFSEEETKEYKAILLAEYDHVRQLLQDYENGSTNDEEKSQRTSDPMPFYKIKMGAIETVLDYYGWKPDNATKADAKYDDEEDEFGFAISTSDPDILPAMRYYHVRNLIRTHLVRNQIDANKNATHELQRNSYHSILPLKSSVPNAGRGVYIDGFAPAGTLLAFFPGKVWPKEHLMTASLQTQMEFSQNNPRHQLSMRYDDILIDSRRSPYTVVANLWALGHIVNHPPAPLKSTESSSSQTLIGPNCVSVPINYTESMFKQHTSSDLKRYIPNEYELPPQPWAKNVFDREKVVMHGMGLVALRDVKDEELFYDYRLSPDESAKKRSQYPPWYHVWDAEAMNNRWSIEEE</sequence>
<dbReference type="HOGENOM" id="CLU_456747_0_0_1"/>
<evidence type="ECO:0000256" key="1">
    <source>
        <dbReference type="SAM" id="MobiDB-lite"/>
    </source>
</evidence>
<feature type="region of interest" description="Disordered" evidence="1">
    <location>
        <begin position="77"/>
        <end position="102"/>
    </location>
</feature>
<dbReference type="GeneID" id="7441749"/>
<feature type="compositionally biased region" description="Basic and acidic residues" evidence="1">
    <location>
        <begin position="150"/>
        <end position="163"/>
    </location>
</feature>
<feature type="compositionally biased region" description="Low complexity" evidence="1">
    <location>
        <begin position="77"/>
        <end position="95"/>
    </location>
</feature>
<dbReference type="eggNOG" id="ENOG502R2Q4">
    <property type="taxonomic scope" value="Eukaryota"/>
</dbReference>
<dbReference type="EMBL" id="CM000640">
    <property type="protein sequence ID" value="EED93635.1"/>
    <property type="molecule type" value="Genomic_DNA"/>
</dbReference>
<reference evidence="2 3" key="1">
    <citation type="journal article" date="2004" name="Science">
        <title>The genome of the diatom Thalassiosira pseudonana: ecology, evolution, and metabolism.</title>
        <authorList>
            <person name="Armbrust E.V."/>
            <person name="Berges J.A."/>
            <person name="Bowler C."/>
            <person name="Green B.R."/>
            <person name="Martinez D."/>
            <person name="Putnam N.H."/>
            <person name="Zhou S."/>
            <person name="Allen A.E."/>
            <person name="Apt K.E."/>
            <person name="Bechner M."/>
            <person name="Brzezinski M.A."/>
            <person name="Chaal B.K."/>
            <person name="Chiovitti A."/>
            <person name="Davis A.K."/>
            <person name="Demarest M.S."/>
            <person name="Detter J.C."/>
            <person name="Glavina T."/>
            <person name="Goodstein D."/>
            <person name="Hadi M.Z."/>
            <person name="Hellsten U."/>
            <person name="Hildebrand M."/>
            <person name="Jenkins B.D."/>
            <person name="Jurka J."/>
            <person name="Kapitonov V.V."/>
            <person name="Kroger N."/>
            <person name="Lau W.W."/>
            <person name="Lane T.W."/>
            <person name="Larimer F.W."/>
            <person name="Lippmeier J.C."/>
            <person name="Lucas S."/>
            <person name="Medina M."/>
            <person name="Montsant A."/>
            <person name="Obornik M."/>
            <person name="Parker M.S."/>
            <person name="Palenik B."/>
            <person name="Pazour G.J."/>
            <person name="Richardson P.M."/>
            <person name="Rynearson T.A."/>
            <person name="Saito M.A."/>
            <person name="Schwartz D.C."/>
            <person name="Thamatrakoln K."/>
            <person name="Valentin K."/>
            <person name="Vardi A."/>
            <person name="Wilkerson F.P."/>
            <person name="Rokhsar D.S."/>
        </authorList>
    </citation>
    <scope>NUCLEOTIDE SEQUENCE [LARGE SCALE GENOMIC DNA]</scope>
    <source>
        <strain evidence="2 3">CCMP1335</strain>
    </source>
</reference>
<keyword evidence="3" id="KW-1185">Reference proteome</keyword>
<dbReference type="RefSeq" id="XP_002288199.1">
    <property type="nucleotide sequence ID" value="XM_002288163.1"/>
</dbReference>
<dbReference type="PANTHER" id="PTHR33524:SF1">
    <property type="entry name" value="SET DOMAIN-CONTAINING PROTEIN"/>
    <property type="match status" value="1"/>
</dbReference>
<dbReference type="Gene3D" id="2.170.270.10">
    <property type="entry name" value="SET domain"/>
    <property type="match status" value="1"/>
</dbReference>
<dbReference type="InterPro" id="IPR040415">
    <property type="entry name" value="SETD9"/>
</dbReference>
<evidence type="ECO:0000313" key="3">
    <source>
        <dbReference type="Proteomes" id="UP000001449"/>
    </source>
</evidence>
<proteinExistence type="predicted"/>
<dbReference type="KEGG" id="tps:THAPSDRAFT_3190"/>
<evidence type="ECO:0000313" key="2">
    <source>
        <dbReference type="EMBL" id="EED93635.1"/>
    </source>
</evidence>
<accession>B8BX28</accession>
<protein>
    <recommendedName>
        <fullName evidence="4">SET domain-containing protein</fullName>
    </recommendedName>
</protein>
<name>B8BX28_THAPS</name>
<feature type="region of interest" description="Disordered" evidence="1">
    <location>
        <begin position="150"/>
        <end position="175"/>
    </location>
</feature>
<dbReference type="InParanoid" id="B8BX28"/>
<dbReference type="PANTHER" id="PTHR33524">
    <property type="entry name" value="C5ORF35"/>
    <property type="match status" value="1"/>
</dbReference>
<dbReference type="AlphaFoldDB" id="B8BX28"/>